<dbReference type="Proteomes" id="UP000476030">
    <property type="component" value="Unassembled WGS sequence"/>
</dbReference>
<sequence length="465" mass="53149">MGDMASMRKLNAVTSGNLTGREVAMLRLGSWAQELRGEEPTFGDAELQEIERRNLSGQPAKAKEYNGWMELSQGLQVEVYSILTLCLDARLEINRALASLQQATLAYLYRIDTHSRPLVMTEAAAKTYREESVKRQIQRRLEGWFTIQEVFDQRAYALVPEKLKAEVKTNNYVDAPWWNFVDTFPERAMEIARDAIQEIQGLVDNGKLKFEINNPSSAMLERWPMLTDCSKEEAIYVSAEWLDLSTLMDEEKDEALTDLHGEFTICGCQGKNLFALNQELPEWQQIITEYKQAETNDDLPYGRPVAIIQEPYDGGFVNDDGKFESFGDDAEMRLEAIAKGMDKLSPEVLWKINEKIRGYVKAFMVKLGVQDVLTEETGINFTSHLTDNWAPELKRDVEVFNKSLHSMYLLKWEGSAEYLWGSNSRGIVRKPIEVESFVLTEEYETQLRNSLRAVPGPNFFIGTEV</sequence>
<reference evidence="1 2" key="1">
    <citation type="submission" date="2019-12" db="EMBL/GenBank/DDBJ databases">
        <title>Snethiella sp. nov. sp. isolated from sea sand.</title>
        <authorList>
            <person name="Kim J."/>
            <person name="Jeong S.E."/>
            <person name="Jung H.S."/>
            <person name="Jeon C.O."/>
        </authorList>
    </citation>
    <scope>NUCLEOTIDE SEQUENCE [LARGE SCALE GENOMIC DNA]</scope>
    <source>
        <strain evidence="1 2">DP05</strain>
    </source>
</reference>
<name>A0A6L8W533_9PROT</name>
<keyword evidence="2" id="KW-1185">Reference proteome</keyword>
<accession>A0A6L8W533</accession>
<organism evidence="1 2">
    <name type="scientific">Sneathiella litorea</name>
    <dbReference type="NCBI Taxonomy" id="2606216"/>
    <lineage>
        <taxon>Bacteria</taxon>
        <taxon>Pseudomonadati</taxon>
        <taxon>Pseudomonadota</taxon>
        <taxon>Alphaproteobacteria</taxon>
        <taxon>Sneathiellales</taxon>
        <taxon>Sneathiellaceae</taxon>
        <taxon>Sneathiella</taxon>
    </lineage>
</organism>
<dbReference type="EMBL" id="WTUW01000001">
    <property type="protein sequence ID" value="MZR29622.1"/>
    <property type="molecule type" value="Genomic_DNA"/>
</dbReference>
<proteinExistence type="predicted"/>
<dbReference type="RefSeq" id="WP_202526054.1">
    <property type="nucleotide sequence ID" value="NZ_WTUW01000001.1"/>
</dbReference>
<dbReference type="AlphaFoldDB" id="A0A6L8W533"/>
<protein>
    <submittedName>
        <fullName evidence="1">Uncharacterized protein</fullName>
    </submittedName>
</protein>
<evidence type="ECO:0000313" key="1">
    <source>
        <dbReference type="EMBL" id="MZR29622.1"/>
    </source>
</evidence>
<gene>
    <name evidence="1" type="ORF">GQE98_03140</name>
</gene>
<comment type="caution">
    <text evidence="1">The sequence shown here is derived from an EMBL/GenBank/DDBJ whole genome shotgun (WGS) entry which is preliminary data.</text>
</comment>
<evidence type="ECO:0000313" key="2">
    <source>
        <dbReference type="Proteomes" id="UP000476030"/>
    </source>
</evidence>